<evidence type="ECO:0000256" key="12">
    <source>
        <dbReference type="PROSITE-ProRule" id="PRU00267"/>
    </source>
</evidence>
<evidence type="ECO:0000313" key="14">
    <source>
        <dbReference type="EMBL" id="CAE1301939.1"/>
    </source>
</evidence>
<dbReference type="GO" id="GO:0007548">
    <property type="term" value="P:sex differentiation"/>
    <property type="evidence" value="ECO:0007669"/>
    <property type="project" value="UniProtKB-KW"/>
</dbReference>
<dbReference type="PANTHER" id="PTHR10270">
    <property type="entry name" value="SOX TRANSCRIPTION FACTOR"/>
    <property type="match status" value="1"/>
</dbReference>
<keyword evidence="5" id="KW-0112">Calmodulin-binding</keyword>
<comment type="subcellular location">
    <subcellularLocation>
        <location evidence="1">Nucleus speckle</location>
    </subcellularLocation>
</comment>
<dbReference type="SUPFAM" id="SSF47095">
    <property type="entry name" value="HMG-box"/>
    <property type="match status" value="1"/>
</dbReference>
<keyword evidence="9" id="KW-0804">Transcription</keyword>
<gene>
    <name evidence="14" type="ORF">SPHA_54714</name>
</gene>
<comment type="similarity">
    <text evidence="2">Belongs to the SRY family.</text>
</comment>
<evidence type="ECO:0000256" key="10">
    <source>
        <dbReference type="ARBA" id="ARBA00032498"/>
    </source>
</evidence>
<dbReference type="GO" id="GO:0001228">
    <property type="term" value="F:DNA-binding transcription activator activity, RNA polymerase II-specific"/>
    <property type="evidence" value="ECO:0007669"/>
    <property type="project" value="TreeGrafter"/>
</dbReference>
<keyword evidence="12" id="KW-0539">Nucleus</keyword>
<dbReference type="EMBL" id="CAHIKZ030003576">
    <property type="protein sequence ID" value="CAE1301939.1"/>
    <property type="molecule type" value="Genomic_DNA"/>
</dbReference>
<keyword evidence="15" id="KW-1185">Reference proteome</keyword>
<evidence type="ECO:0000256" key="6">
    <source>
        <dbReference type="ARBA" id="ARBA00022928"/>
    </source>
</evidence>
<evidence type="ECO:0000256" key="2">
    <source>
        <dbReference type="ARBA" id="ARBA00005998"/>
    </source>
</evidence>
<dbReference type="InterPro" id="IPR009071">
    <property type="entry name" value="HMG_box_dom"/>
</dbReference>
<dbReference type="PROSITE" id="PS50118">
    <property type="entry name" value="HMG_BOX_2"/>
    <property type="match status" value="1"/>
</dbReference>
<evidence type="ECO:0000259" key="13">
    <source>
        <dbReference type="PROSITE" id="PS50118"/>
    </source>
</evidence>
<dbReference type="InterPro" id="IPR050140">
    <property type="entry name" value="SRY-related_HMG-box_TF-like"/>
</dbReference>
<keyword evidence="6" id="KW-0726">Sexual differentiation</keyword>
<evidence type="ECO:0000313" key="15">
    <source>
        <dbReference type="Proteomes" id="UP000597762"/>
    </source>
</evidence>
<evidence type="ECO:0000256" key="4">
    <source>
        <dbReference type="ARBA" id="ARBA00022782"/>
    </source>
</evidence>
<dbReference type="PANTHER" id="PTHR10270:SF161">
    <property type="entry name" value="SEX-DETERMINING REGION Y PROTEIN"/>
    <property type="match status" value="1"/>
</dbReference>
<name>A0A812DG54_ACAPH</name>
<dbReference type="GO" id="GO:0000978">
    <property type="term" value="F:RNA polymerase II cis-regulatory region sequence-specific DNA binding"/>
    <property type="evidence" value="ECO:0007669"/>
    <property type="project" value="TreeGrafter"/>
</dbReference>
<reference evidence="14" key="1">
    <citation type="submission" date="2021-01" db="EMBL/GenBank/DDBJ databases">
        <authorList>
            <person name="Li R."/>
            <person name="Bekaert M."/>
        </authorList>
    </citation>
    <scope>NUCLEOTIDE SEQUENCE</scope>
    <source>
        <strain evidence="14">Farmed</strain>
    </source>
</reference>
<keyword evidence="8" id="KW-0010">Activator</keyword>
<dbReference type="Pfam" id="PF00505">
    <property type="entry name" value="HMG_box"/>
    <property type="match status" value="1"/>
</dbReference>
<dbReference type="InterPro" id="IPR036910">
    <property type="entry name" value="HMG_box_dom_sf"/>
</dbReference>
<proteinExistence type="inferred from homology"/>
<keyword evidence="4" id="KW-0221">Differentiation</keyword>
<dbReference type="GO" id="GO:0030154">
    <property type="term" value="P:cell differentiation"/>
    <property type="evidence" value="ECO:0007669"/>
    <property type="project" value="UniProtKB-KW"/>
</dbReference>
<dbReference type="Gene3D" id="1.10.30.10">
    <property type="entry name" value="High mobility group box domain"/>
    <property type="match status" value="1"/>
</dbReference>
<evidence type="ECO:0000256" key="1">
    <source>
        <dbReference type="ARBA" id="ARBA00004324"/>
    </source>
</evidence>
<organism evidence="14 15">
    <name type="scientific">Acanthosepion pharaonis</name>
    <name type="common">Pharaoh cuttlefish</name>
    <name type="synonym">Sepia pharaonis</name>
    <dbReference type="NCBI Taxonomy" id="158019"/>
    <lineage>
        <taxon>Eukaryota</taxon>
        <taxon>Metazoa</taxon>
        <taxon>Spiralia</taxon>
        <taxon>Lophotrochozoa</taxon>
        <taxon>Mollusca</taxon>
        <taxon>Cephalopoda</taxon>
        <taxon>Coleoidea</taxon>
        <taxon>Decapodiformes</taxon>
        <taxon>Sepiida</taxon>
        <taxon>Sepiina</taxon>
        <taxon>Sepiidae</taxon>
        <taxon>Acanthosepion</taxon>
    </lineage>
</organism>
<evidence type="ECO:0000256" key="11">
    <source>
        <dbReference type="ARBA" id="ARBA00045821"/>
    </source>
</evidence>
<keyword evidence="7 12" id="KW-0238">DNA-binding</keyword>
<feature type="domain" description="HMG box" evidence="13">
    <location>
        <begin position="13"/>
        <end position="81"/>
    </location>
</feature>
<evidence type="ECO:0000256" key="7">
    <source>
        <dbReference type="ARBA" id="ARBA00023125"/>
    </source>
</evidence>
<sequence length="590" mass="66999">MNGPNDQKKQAHIKRPLNAFFVWSRLLRPKLLEQNPNISNVQVSVLLGKIWNEMSEEQKKPYYEESKRIKQQHRVDYPGWQFQRNPHPPAKHSKNRKYESLMKSPDVGDNALRNSRTYQIPQVIFIPSGQGFWPIAHNSVPETRVPFYTPDDLPNRMQSCPRQLYMGAKSCTQETLGYDRYIPECSMLPAYPYPHPEAEYAQLKPEEVNVPQECLYKSTPFEVTSTQVKYLSNTVVQENSHHKVLGEGGMSSTVSETLSETFEILYNKKTICVQQPEPELFQTQPAVSNEHLCERQSKCDPVVMTTRIDNGREIISLPSILSKTEGMPGTLLHIPEQNGIHFERNYEFESNVNDPGRFENAQLPLSQPRDEIIESTQFLVEDSHLHAQMCNVNMLLDCEGYQNVPVSERTPEEDQPLTIFDTGATEVGDINSNQPYEEQVHRAAEILQDYKSDIFSDNDFGSLDGNNWLGDLVSGSCSDEAFSASNSNTGNEESINLENLSELSCFQMSSDNSLFDCLIPTCQSCVQIRSQIHLMSEGGHRDLAENTHNGWTLWYDEGENIATVPKSDADAVESLESSVDNFGHVSYDRV</sequence>
<dbReference type="Proteomes" id="UP000597762">
    <property type="component" value="Unassembled WGS sequence"/>
</dbReference>
<protein>
    <recommendedName>
        <fullName evidence="3">Sex-determining region Y protein</fullName>
    </recommendedName>
    <alternativeName>
        <fullName evidence="10">Testis-determining factor</fullName>
    </alternativeName>
</protein>
<comment type="function">
    <text evidence="11">Transcriptional regulator that controls a genetic switch in male development. It is necessary and sufficient for initiating male sex determination by directing the development of supporting cell precursors (pre-Sertoli cells) as Sertoli rather than granulosa cells. Involved in different aspects of gene regulation including promoter activation or repression. Binds to the DNA consensus sequence 5'-[AT]AACAA[AT]-3'. SRY HMG box recognizes DNA by partial intercalation in the minor groove and promotes DNA bending. Also involved in pre-mRNA splicing. In male adult brain involved in the maintenance of motor functions of dopaminergic neurons.</text>
</comment>
<evidence type="ECO:0000256" key="3">
    <source>
        <dbReference type="ARBA" id="ARBA00019052"/>
    </source>
</evidence>
<dbReference type="AlphaFoldDB" id="A0A812DG54"/>
<evidence type="ECO:0000256" key="9">
    <source>
        <dbReference type="ARBA" id="ARBA00023163"/>
    </source>
</evidence>
<dbReference type="SMART" id="SM00398">
    <property type="entry name" value="HMG"/>
    <property type="match status" value="1"/>
</dbReference>
<evidence type="ECO:0000256" key="8">
    <source>
        <dbReference type="ARBA" id="ARBA00023159"/>
    </source>
</evidence>
<feature type="DNA-binding region" description="HMG box" evidence="12">
    <location>
        <begin position="13"/>
        <end position="81"/>
    </location>
</feature>
<accession>A0A812DG54</accession>
<dbReference type="CDD" id="cd22004">
    <property type="entry name" value="HMG-box_SOX"/>
    <property type="match status" value="1"/>
</dbReference>
<dbReference type="GO" id="GO:0005516">
    <property type="term" value="F:calmodulin binding"/>
    <property type="evidence" value="ECO:0007669"/>
    <property type="project" value="UniProtKB-KW"/>
</dbReference>
<dbReference type="OrthoDB" id="6247875at2759"/>
<dbReference type="GO" id="GO:0016607">
    <property type="term" value="C:nuclear speck"/>
    <property type="evidence" value="ECO:0007669"/>
    <property type="project" value="UniProtKB-SubCell"/>
</dbReference>
<comment type="caution">
    <text evidence="14">The sequence shown here is derived from an EMBL/GenBank/DDBJ whole genome shotgun (WGS) entry which is preliminary data.</text>
</comment>
<evidence type="ECO:0000256" key="5">
    <source>
        <dbReference type="ARBA" id="ARBA00022860"/>
    </source>
</evidence>